<reference evidence="2" key="1">
    <citation type="submission" date="2022-08" db="EMBL/GenBank/DDBJ databases">
        <authorList>
            <person name="Gutierrez-Valencia J."/>
        </authorList>
    </citation>
    <scope>NUCLEOTIDE SEQUENCE</scope>
</reference>
<dbReference type="Proteomes" id="UP001154282">
    <property type="component" value="Unassembled WGS sequence"/>
</dbReference>
<gene>
    <name evidence="2" type="ORF">LITE_LOCUS1317</name>
</gene>
<feature type="region of interest" description="Disordered" evidence="1">
    <location>
        <begin position="109"/>
        <end position="129"/>
    </location>
</feature>
<keyword evidence="3" id="KW-1185">Reference proteome</keyword>
<organism evidence="2 3">
    <name type="scientific">Linum tenue</name>
    <dbReference type="NCBI Taxonomy" id="586396"/>
    <lineage>
        <taxon>Eukaryota</taxon>
        <taxon>Viridiplantae</taxon>
        <taxon>Streptophyta</taxon>
        <taxon>Embryophyta</taxon>
        <taxon>Tracheophyta</taxon>
        <taxon>Spermatophyta</taxon>
        <taxon>Magnoliopsida</taxon>
        <taxon>eudicotyledons</taxon>
        <taxon>Gunneridae</taxon>
        <taxon>Pentapetalae</taxon>
        <taxon>rosids</taxon>
        <taxon>fabids</taxon>
        <taxon>Malpighiales</taxon>
        <taxon>Linaceae</taxon>
        <taxon>Linum</taxon>
    </lineage>
</organism>
<dbReference type="AlphaFoldDB" id="A0AAV0GY99"/>
<accession>A0AAV0GY99</accession>
<comment type="caution">
    <text evidence="2">The sequence shown here is derived from an EMBL/GenBank/DDBJ whole genome shotgun (WGS) entry which is preliminary data.</text>
</comment>
<proteinExistence type="predicted"/>
<name>A0AAV0GY99_9ROSI</name>
<evidence type="ECO:0000313" key="3">
    <source>
        <dbReference type="Proteomes" id="UP001154282"/>
    </source>
</evidence>
<evidence type="ECO:0000256" key="1">
    <source>
        <dbReference type="SAM" id="MobiDB-lite"/>
    </source>
</evidence>
<sequence length="147" mass="16049">MEEKMRNVVKMVKGMRVEVEEAIVVGGQRGVLLPGLAQQTDPIFNQPSSSSYSPLFCSSPECATLDVSSCRSGFVHCRDGGSTTKKKYRADSQVDLRVSLSAAMGELKPARDEEEVDFDEGSGTRGSRGRVAGSICSMLSDVFYRKW</sequence>
<dbReference type="EMBL" id="CAMGYJ010000002">
    <property type="protein sequence ID" value="CAI0377075.1"/>
    <property type="molecule type" value="Genomic_DNA"/>
</dbReference>
<evidence type="ECO:0000313" key="2">
    <source>
        <dbReference type="EMBL" id="CAI0377075.1"/>
    </source>
</evidence>
<protein>
    <submittedName>
        <fullName evidence="2">Uncharacterized protein</fullName>
    </submittedName>
</protein>